<gene>
    <name evidence="4" type="ORF">Lmac_2183</name>
</gene>
<dbReference type="PROSITE" id="PS00284">
    <property type="entry name" value="SERPIN"/>
    <property type="match status" value="1"/>
</dbReference>
<feature type="domain" description="Serpin" evidence="3">
    <location>
        <begin position="44"/>
        <end position="413"/>
    </location>
</feature>
<evidence type="ECO:0000256" key="2">
    <source>
        <dbReference type="SAM" id="SignalP"/>
    </source>
</evidence>
<dbReference type="Gene3D" id="2.30.39.10">
    <property type="entry name" value="Alpha-1-antitrypsin, domain 1"/>
    <property type="match status" value="1"/>
</dbReference>
<dbReference type="InterPro" id="IPR000215">
    <property type="entry name" value="Serpin_fam"/>
</dbReference>
<dbReference type="EMBL" id="LNYL01000045">
    <property type="protein sequence ID" value="KTD25205.1"/>
    <property type="molecule type" value="Genomic_DNA"/>
</dbReference>
<dbReference type="InterPro" id="IPR023795">
    <property type="entry name" value="Serpin_CS"/>
</dbReference>
<sequence>MTLMTRKWMVTSFIIFFLNFPLQTHSNTTTVYNTQKEALNEFAFDLYKQVTQPNQNIILSPYSLSSLLVILLNGAQGTTQQQLAKLLHFNEDNGNKFNLEAIDANLLGSNACPRDAYCKSDDNNSVLLIANALWADRSFSYIPAFLTALQQAKITQFHQADFKNLPEKARNTINNWVEKKTNNYIQHLIPQGVISEDTKLILVNAIYFNGLWALPFQPKDTATALFLLENGTSVQTPMMKQEDRFLYKEDAHLQILQLGYKNSAIRLAILLPKGSYTVQQVLRNLDQNTFSKLINASTEQKIQVNIPRFKLESTFNALNTSLQKMGLKDAFTDQANFSRMTKSPLSISAILQKAIIEVDEKGTVAAAATATIMTATAAFPQPVIQFNANHPFLLVLFDTKSGIILFIGQVVNPTGT</sequence>
<keyword evidence="2" id="KW-0732">Signal</keyword>
<reference evidence="4 5" key="1">
    <citation type="submission" date="2015-11" db="EMBL/GenBank/DDBJ databases">
        <title>Genomic analysis of 38 Legionella species identifies large and diverse effector repertoires.</title>
        <authorList>
            <person name="Burstein D."/>
            <person name="Amaro F."/>
            <person name="Zusman T."/>
            <person name="Lifshitz Z."/>
            <person name="Cohen O."/>
            <person name="Gilbert J.A."/>
            <person name="Pupko T."/>
            <person name="Shuman H.A."/>
            <person name="Segal G."/>
        </authorList>
    </citation>
    <scope>NUCLEOTIDE SEQUENCE [LARGE SCALE GENOMIC DNA]</scope>
    <source>
        <strain evidence="4 5">PX-1-G2-E2</strain>
    </source>
</reference>
<feature type="signal peptide" evidence="2">
    <location>
        <begin position="1"/>
        <end position="26"/>
    </location>
</feature>
<evidence type="ECO:0000259" key="3">
    <source>
        <dbReference type="SMART" id="SM00093"/>
    </source>
</evidence>
<dbReference type="PATRIC" id="fig|466.6.peg.2319"/>
<dbReference type="AlphaFoldDB" id="A0A0W0VYG3"/>
<feature type="chain" id="PRO_5006915190" evidence="2">
    <location>
        <begin position="27"/>
        <end position="416"/>
    </location>
</feature>
<dbReference type="InterPro" id="IPR036186">
    <property type="entry name" value="Serpin_sf"/>
</dbReference>
<dbReference type="STRING" id="466.Lmac_2183"/>
<dbReference type="PANTHER" id="PTHR11461:SF211">
    <property type="entry name" value="GH10112P-RELATED"/>
    <property type="match status" value="1"/>
</dbReference>
<dbReference type="Gene3D" id="3.30.497.10">
    <property type="entry name" value="Antithrombin, subunit I, domain 2"/>
    <property type="match status" value="1"/>
</dbReference>
<dbReference type="Proteomes" id="UP000054908">
    <property type="component" value="Unassembled WGS sequence"/>
</dbReference>
<evidence type="ECO:0000256" key="1">
    <source>
        <dbReference type="RuleBase" id="RU000411"/>
    </source>
</evidence>
<keyword evidence="5" id="KW-1185">Reference proteome</keyword>
<dbReference type="PANTHER" id="PTHR11461">
    <property type="entry name" value="SERINE PROTEASE INHIBITOR, SERPIN"/>
    <property type="match status" value="1"/>
</dbReference>
<comment type="caution">
    <text evidence="4">The sequence shown here is derived from an EMBL/GenBank/DDBJ whole genome shotgun (WGS) entry which is preliminary data.</text>
</comment>
<accession>A0A0W0VYG3</accession>
<dbReference type="GO" id="GO:0004867">
    <property type="term" value="F:serine-type endopeptidase inhibitor activity"/>
    <property type="evidence" value="ECO:0007669"/>
    <property type="project" value="InterPro"/>
</dbReference>
<comment type="similarity">
    <text evidence="1">Belongs to the serpin family.</text>
</comment>
<dbReference type="InterPro" id="IPR023796">
    <property type="entry name" value="Serpin_dom"/>
</dbReference>
<proteinExistence type="inferred from homology"/>
<name>A0A0W0VYG3_9GAMM</name>
<dbReference type="InterPro" id="IPR042185">
    <property type="entry name" value="Serpin_sf_2"/>
</dbReference>
<dbReference type="GO" id="GO:0005615">
    <property type="term" value="C:extracellular space"/>
    <property type="evidence" value="ECO:0007669"/>
    <property type="project" value="InterPro"/>
</dbReference>
<dbReference type="Pfam" id="PF00079">
    <property type="entry name" value="Serpin"/>
    <property type="match status" value="1"/>
</dbReference>
<protein>
    <submittedName>
        <fullName evidence="4">Serpin (Serine protease inhibitor)</fullName>
    </submittedName>
</protein>
<dbReference type="SUPFAM" id="SSF56574">
    <property type="entry name" value="Serpins"/>
    <property type="match status" value="1"/>
</dbReference>
<dbReference type="CDD" id="cd19590">
    <property type="entry name" value="serpin_thermopin-like"/>
    <property type="match status" value="1"/>
</dbReference>
<dbReference type="InterPro" id="IPR042178">
    <property type="entry name" value="Serpin_sf_1"/>
</dbReference>
<organism evidence="4 5">
    <name type="scientific">Legionella maceachernii</name>
    <dbReference type="NCBI Taxonomy" id="466"/>
    <lineage>
        <taxon>Bacteria</taxon>
        <taxon>Pseudomonadati</taxon>
        <taxon>Pseudomonadota</taxon>
        <taxon>Gammaproteobacteria</taxon>
        <taxon>Legionellales</taxon>
        <taxon>Legionellaceae</taxon>
        <taxon>Legionella</taxon>
    </lineage>
</organism>
<evidence type="ECO:0000313" key="5">
    <source>
        <dbReference type="Proteomes" id="UP000054908"/>
    </source>
</evidence>
<dbReference type="SMART" id="SM00093">
    <property type="entry name" value="SERPIN"/>
    <property type="match status" value="1"/>
</dbReference>
<evidence type="ECO:0000313" key="4">
    <source>
        <dbReference type="EMBL" id="KTD25205.1"/>
    </source>
</evidence>